<gene>
    <name evidence="3" type="ORF">GCM10022271_22810</name>
</gene>
<feature type="signal peptide" evidence="1">
    <location>
        <begin position="1"/>
        <end position="22"/>
    </location>
</feature>
<name>A0ABP7HB43_9FLAO</name>
<accession>A0ABP7HB43</accession>
<evidence type="ECO:0000313" key="4">
    <source>
        <dbReference type="Proteomes" id="UP001501456"/>
    </source>
</evidence>
<keyword evidence="1" id="KW-0732">Signal</keyword>
<feature type="domain" description="DUF6705" evidence="2">
    <location>
        <begin position="4"/>
        <end position="132"/>
    </location>
</feature>
<evidence type="ECO:0000259" key="2">
    <source>
        <dbReference type="Pfam" id="PF20448"/>
    </source>
</evidence>
<evidence type="ECO:0000313" key="3">
    <source>
        <dbReference type="EMBL" id="GAA3789912.1"/>
    </source>
</evidence>
<dbReference type="EMBL" id="BAABBI010000004">
    <property type="protein sequence ID" value="GAA3789912.1"/>
    <property type="molecule type" value="Genomic_DNA"/>
</dbReference>
<keyword evidence="4" id="KW-1185">Reference proteome</keyword>
<evidence type="ECO:0000256" key="1">
    <source>
        <dbReference type="SAM" id="SignalP"/>
    </source>
</evidence>
<sequence>MKIMKTFIITMLIALSFFNCKAQTVNLSTYNPSANDKSGKYYKDIDGNFDPFLGVWKNTTGSTTFKVELFKEVIPQGDSPFDYSYDTIQGKYYLIENEGLIDENIICIGENMVKVGYVIIAKSNDGVSMNGVIYDTCIPDDLNSTFGELKMDITATNTAHWTITRKGMKLVGMNYVIPTNIILTKQ</sequence>
<dbReference type="InterPro" id="IPR046551">
    <property type="entry name" value="DUF6705"/>
</dbReference>
<dbReference type="Pfam" id="PF20448">
    <property type="entry name" value="DUF6705"/>
    <property type="match status" value="1"/>
</dbReference>
<protein>
    <recommendedName>
        <fullName evidence="2">DUF6705 domain-containing protein</fullName>
    </recommendedName>
</protein>
<proteinExistence type="predicted"/>
<comment type="caution">
    <text evidence="3">The sequence shown here is derived from an EMBL/GenBank/DDBJ whole genome shotgun (WGS) entry which is preliminary data.</text>
</comment>
<dbReference type="Proteomes" id="UP001501456">
    <property type="component" value="Unassembled WGS sequence"/>
</dbReference>
<feature type="chain" id="PRO_5045981822" description="DUF6705 domain-containing protein" evidence="1">
    <location>
        <begin position="23"/>
        <end position="186"/>
    </location>
</feature>
<reference evidence="4" key="1">
    <citation type="journal article" date="2019" name="Int. J. Syst. Evol. Microbiol.">
        <title>The Global Catalogue of Microorganisms (GCM) 10K type strain sequencing project: providing services to taxonomists for standard genome sequencing and annotation.</title>
        <authorList>
            <consortium name="The Broad Institute Genomics Platform"/>
            <consortium name="The Broad Institute Genome Sequencing Center for Infectious Disease"/>
            <person name="Wu L."/>
            <person name="Ma J."/>
        </authorList>
    </citation>
    <scope>NUCLEOTIDE SEQUENCE [LARGE SCALE GENOMIC DNA]</scope>
    <source>
        <strain evidence="4">JCM 17525</strain>
    </source>
</reference>
<organism evidence="3 4">
    <name type="scientific">Corallibacter vietnamensis</name>
    <dbReference type="NCBI Taxonomy" id="904130"/>
    <lineage>
        <taxon>Bacteria</taxon>
        <taxon>Pseudomonadati</taxon>
        <taxon>Bacteroidota</taxon>
        <taxon>Flavobacteriia</taxon>
        <taxon>Flavobacteriales</taxon>
        <taxon>Flavobacteriaceae</taxon>
        <taxon>Corallibacter</taxon>
    </lineage>
</organism>